<name>A0A212LQ58_9HYPH</name>
<sequence length="55" mass="5835">MDSIALHPASLSHKSVILRAGAGPRAEGSEPPIWISTDIPPSLRLPLALCIFPHP</sequence>
<gene>
    <name evidence="1" type="ORF">KL86PLE_90524</name>
</gene>
<proteinExistence type="predicted"/>
<dbReference type="EMBL" id="FMJD01000013">
    <property type="protein sequence ID" value="SCM79580.1"/>
    <property type="molecule type" value="Genomic_DNA"/>
</dbReference>
<organism evidence="1">
    <name type="scientific">uncultured Pleomorphomonas sp</name>
    <dbReference type="NCBI Taxonomy" id="442121"/>
    <lineage>
        <taxon>Bacteria</taxon>
        <taxon>Pseudomonadati</taxon>
        <taxon>Pseudomonadota</taxon>
        <taxon>Alphaproteobacteria</taxon>
        <taxon>Hyphomicrobiales</taxon>
        <taxon>Pleomorphomonadaceae</taxon>
        <taxon>Pleomorphomonas</taxon>
        <taxon>environmental samples</taxon>
    </lineage>
</organism>
<reference evidence="1" key="1">
    <citation type="submission" date="2016-08" db="EMBL/GenBank/DDBJ databases">
        <authorList>
            <person name="Seilhamer J.J."/>
        </authorList>
    </citation>
    <scope>NUCLEOTIDE SEQUENCE</scope>
    <source>
        <strain evidence="1">86</strain>
    </source>
</reference>
<dbReference type="AlphaFoldDB" id="A0A212LQ58"/>
<accession>A0A212LQ58</accession>
<protein>
    <submittedName>
        <fullName evidence="1">Uncharacterized protein</fullName>
    </submittedName>
</protein>
<evidence type="ECO:0000313" key="1">
    <source>
        <dbReference type="EMBL" id="SCM79580.1"/>
    </source>
</evidence>